<evidence type="ECO:0000313" key="3">
    <source>
        <dbReference type="Proteomes" id="UP001597011"/>
    </source>
</evidence>
<dbReference type="InterPro" id="IPR026341">
    <property type="entry name" value="T9SS_type_B"/>
</dbReference>
<name>A0ABW3BWY0_9FLAO</name>
<dbReference type="InterPro" id="IPR049804">
    <property type="entry name" value="Choice_anch_L"/>
</dbReference>
<protein>
    <submittedName>
        <fullName evidence="2">Choice-of-anchor L domain-containing protein</fullName>
    </submittedName>
</protein>
<gene>
    <name evidence="2" type="ORF">ACFQ0I_17215</name>
</gene>
<dbReference type="EMBL" id="JBHTIB010000040">
    <property type="protein sequence ID" value="MFD0837520.1"/>
    <property type="molecule type" value="Genomic_DNA"/>
</dbReference>
<feature type="signal peptide" evidence="1">
    <location>
        <begin position="1"/>
        <end position="23"/>
    </location>
</feature>
<comment type="caution">
    <text evidence="2">The sequence shown here is derived from an EMBL/GenBank/DDBJ whole genome shotgun (WGS) entry which is preliminary data.</text>
</comment>
<dbReference type="RefSeq" id="WP_379944228.1">
    <property type="nucleotide sequence ID" value="NZ_JBHTIB010000040.1"/>
</dbReference>
<keyword evidence="3" id="KW-1185">Reference proteome</keyword>
<organism evidence="2 3">
    <name type="scientific">Mariniflexile aquimaris</name>
    <dbReference type="NCBI Taxonomy" id="881009"/>
    <lineage>
        <taxon>Bacteria</taxon>
        <taxon>Pseudomonadati</taxon>
        <taxon>Bacteroidota</taxon>
        <taxon>Flavobacteriia</taxon>
        <taxon>Flavobacteriales</taxon>
        <taxon>Flavobacteriaceae</taxon>
        <taxon>Mariniflexile</taxon>
    </lineage>
</organism>
<sequence>MKKHLHNAIVSMLLIWSCGVMYAQQINVDSSVSLQQLIEDNLVQNSCVDITNITSSVNGSSSGFSSYAYFDRGSSNFPFQNGIMLSTGNAASGGNGTITPTLSEGASNWGTDPDLETALGISNTLNATSIEFDIVSISNQLQFNYLLASEEYFGINPCQFSDGFVFLIKPTGSTGPYQNIALVPGTSTPVNTNTIHNEIYGVCPAQNAQYFDSYGNPDTNYNGRTTVLTASATIIPNVQYHIKLIIADQTDYESDSAVFIEGNSFKILDLGPDITTCASSTTLDADIQNPLASYAWYNNGMLIPGAISPTLSVVQNGTYKVEVSVPFNSMNCVEEDEIVVVLNTEEPISPITDYPLCDDASGNGTEIFDLSTKSAELVNNIPFTNFTFSYHLSDFDARSNINAITAPIANTANPQTIYVRIDDLDSNCFAYTTFNLIVNAVPNIVNPTDLEVCDSDDFPDGYAIIYLTDKDEEIINGQANLVVSYHPTQNDANNGTNPIVSPYINSNTPTSTVYIRTINTQTGCVNTSATLNVNVTISPIVDRDTRYIDACDQDHDGFATFDLTQIINDIENGLTGVTSSFHESYDDAVSGSNAIQNPTSYQNTNFEQQTIYVRVEDNATGCASIVPLEIHTNLLLTATDTGDYALCDDNAINNDTLAFNLNTVEAYIANDLPFPISVTFYETELDRDNDTNALPRNIYYEAESPTVLYIRLENTDTGCVDYDDITLLINPILLFNPADPVPYCDDNDDGIVDIDLHTLDDLVTNGNIAFAATYFTSATDAETNANEISFFTNTNATETLFARIENIATGCHTVNSFDIEVIIAPTASQPNDIIICDNDQDGFSIINLDAKIPEVVSSTTGLNISFHTSFSDADSMTVVNPIQNTTSYNANTQTVYIRVADAISATGCYAIVPLQVIVNTLPNIPAISNYQICEDDGDIYANFLLSEKDAEILNGQTGKEVYYFEDAAFTIPIDKNLNYVNKTSPQTVYVRVENITDPSCSATSSFIMQVSPDPIYSPIIDYLVCDDASNDGKNTFNLTDKRNEIAQGSTDNLNISFHLTRTQAESKSSPLPAQYTNATNPQTLYVRIESNDSFCYVIEELGINIIAAPDISEVKAPLIACDTDYDGFTPFNLENADFDINDRVKSNLIINYFENLNDINQNDGLDNSNEISNPTSFISNTQTVYIKVANTLTGCFSVIPLELQVHLPPPTNTVGTIEICDNDTDIYDLQLVDAMIVNDPTDITISYHNTQNDADTNTNALPYTYNYTASSHTLFVRVSNNITGCVITPSFVLQINPNPVANNAPDLISCDDDFDGFFEFDLSANASIILGSQNSSDYTLTYHSSLTDAQNKANPLNTLHDATNGEIIYVRLENNATECYDTTEFATRVDPLPVIPINDLVPFCNDNTPLVIDAYTGNPNDTYLWSTGATTAQIILNDASEIGNYWVTATTPHIISNDCSFTKSFTVIESEVATINFTTTVDFADPNSITVDVSGIGDYVYILDDGEPQTSNVFNNVTFGVHLVTIRDLNGCDDVTKEVVVIDIPKFFTPNNDGTFDTWHIVGIEQLPGTVVYIYNRYGKLLKTLPDSIIGWDGTFNGENMPSDDYWFVAKVKQNGNSFDVKGHFSLKR</sequence>
<evidence type="ECO:0000313" key="2">
    <source>
        <dbReference type="EMBL" id="MFD0837520.1"/>
    </source>
</evidence>
<keyword evidence="1" id="KW-0732">Signal</keyword>
<dbReference type="NCBIfam" id="NF038133">
    <property type="entry name" value="choice_anch_L"/>
    <property type="match status" value="1"/>
</dbReference>
<reference evidence="3" key="1">
    <citation type="journal article" date="2019" name="Int. J. Syst. Evol. Microbiol.">
        <title>The Global Catalogue of Microorganisms (GCM) 10K type strain sequencing project: providing services to taxonomists for standard genome sequencing and annotation.</title>
        <authorList>
            <consortium name="The Broad Institute Genomics Platform"/>
            <consortium name="The Broad Institute Genome Sequencing Center for Infectious Disease"/>
            <person name="Wu L."/>
            <person name="Ma J."/>
        </authorList>
    </citation>
    <scope>NUCLEOTIDE SEQUENCE [LARGE SCALE GENOMIC DNA]</scope>
    <source>
        <strain evidence="3">CCUG 60529</strain>
    </source>
</reference>
<dbReference type="Pfam" id="PF13585">
    <property type="entry name" value="CHU_C"/>
    <property type="match status" value="1"/>
</dbReference>
<feature type="chain" id="PRO_5045968397" evidence="1">
    <location>
        <begin position="24"/>
        <end position="1629"/>
    </location>
</feature>
<dbReference type="NCBIfam" id="TIGR04131">
    <property type="entry name" value="Bac_Flav_CTERM"/>
    <property type="match status" value="1"/>
</dbReference>
<dbReference type="Proteomes" id="UP001597011">
    <property type="component" value="Unassembled WGS sequence"/>
</dbReference>
<accession>A0ABW3BWY0</accession>
<evidence type="ECO:0000256" key="1">
    <source>
        <dbReference type="SAM" id="SignalP"/>
    </source>
</evidence>
<proteinExistence type="predicted"/>